<comment type="similarity">
    <text evidence="2">Belongs to the major facilitator superfamily. Monocarboxylate porter (TC 2.A.1.13) family.</text>
</comment>
<feature type="transmembrane region" description="Helical" evidence="3">
    <location>
        <begin position="148"/>
        <end position="173"/>
    </location>
</feature>
<name>A0A319FBP3_ASPSB</name>
<feature type="transmembrane region" description="Helical" evidence="3">
    <location>
        <begin position="90"/>
        <end position="109"/>
    </location>
</feature>
<dbReference type="GO" id="GO:0022857">
    <property type="term" value="F:transmembrane transporter activity"/>
    <property type="evidence" value="ECO:0007669"/>
    <property type="project" value="InterPro"/>
</dbReference>
<dbReference type="InterPro" id="IPR011701">
    <property type="entry name" value="MFS"/>
</dbReference>
<evidence type="ECO:0000256" key="2">
    <source>
        <dbReference type="ARBA" id="ARBA00006727"/>
    </source>
</evidence>
<feature type="transmembrane region" description="Helical" evidence="3">
    <location>
        <begin position="179"/>
        <end position="199"/>
    </location>
</feature>
<keyword evidence="6" id="KW-1185">Reference proteome</keyword>
<reference evidence="5 6" key="1">
    <citation type="submission" date="2018-02" db="EMBL/GenBank/DDBJ databases">
        <title>The genomes of Aspergillus section Nigri reveals drivers in fungal speciation.</title>
        <authorList>
            <consortium name="DOE Joint Genome Institute"/>
            <person name="Vesth T.C."/>
            <person name="Nybo J."/>
            <person name="Theobald S."/>
            <person name="Brandl J."/>
            <person name="Frisvad J.C."/>
            <person name="Nielsen K.F."/>
            <person name="Lyhne E.K."/>
            <person name="Kogle M.E."/>
            <person name="Kuo A."/>
            <person name="Riley R."/>
            <person name="Clum A."/>
            <person name="Nolan M."/>
            <person name="Lipzen A."/>
            <person name="Salamov A."/>
            <person name="Henrissat B."/>
            <person name="Wiebenga A."/>
            <person name="De vries R.P."/>
            <person name="Grigoriev I.V."/>
            <person name="Mortensen U.H."/>
            <person name="Andersen M.R."/>
            <person name="Baker S.E."/>
        </authorList>
    </citation>
    <scope>NUCLEOTIDE SEQUENCE [LARGE SCALE GENOMIC DNA]</scope>
    <source>
        <strain evidence="5 6">CBS 121057</strain>
    </source>
</reference>
<dbReference type="InterPro" id="IPR036259">
    <property type="entry name" value="MFS_trans_sf"/>
</dbReference>
<dbReference type="Proteomes" id="UP000248423">
    <property type="component" value="Unassembled WGS sequence"/>
</dbReference>
<feature type="transmembrane region" description="Helical" evidence="3">
    <location>
        <begin position="352"/>
        <end position="370"/>
    </location>
</feature>
<dbReference type="PANTHER" id="PTHR11360:SF240">
    <property type="entry name" value="MONOCARBOXYLATE TRANSPORTER (EUROFUNG)-RELATED"/>
    <property type="match status" value="1"/>
</dbReference>
<feature type="transmembrane region" description="Helical" evidence="3">
    <location>
        <begin position="286"/>
        <end position="305"/>
    </location>
</feature>
<sequence>MEHGPSVEIADAYPEGGTEAWLVVLGAWCAMVSSMGLLNSLGVLHAWTSDHQLQNYSESSIGWIYGAYGFFLYAAGAQAGPIVDAYGPKYIIIPGSVGIVVALVCFSFSQEYYQIFLSFSVLGGLSASTLFSPAVACVGHWFNVRRGYATGIACTAGGLGGVIFPLIIIFAAPKIGFPWAIRIIALLCAILCLVACLTLKTRLPRSKAVSAVIDFRSLREKKYAATTVAIFLVEFAAFIPITYTASYAVHAGVDDTLAYATVVFLNLGAVPGRFLPGLIADRIGRFNVMIATCVVCGALTLTLWLASGSNLAAIICYAVLFGFWSGAAISLTPVCISQLSKTEDLGRRTGTTFTIVSVGTLTGIPIAGAIQQLDHGSYSGLIVFGGILYAASAVAFVIARGVCVGWGWRTKF</sequence>
<evidence type="ECO:0000259" key="4">
    <source>
        <dbReference type="PROSITE" id="PS50850"/>
    </source>
</evidence>
<feature type="transmembrane region" description="Helical" evidence="3">
    <location>
        <begin position="61"/>
        <end position="83"/>
    </location>
</feature>
<feature type="transmembrane region" description="Helical" evidence="3">
    <location>
        <begin position="382"/>
        <end position="408"/>
    </location>
</feature>
<feature type="transmembrane region" description="Helical" evidence="3">
    <location>
        <begin position="20"/>
        <end position="41"/>
    </location>
</feature>
<feature type="transmembrane region" description="Helical" evidence="3">
    <location>
        <begin position="115"/>
        <end position="136"/>
    </location>
</feature>
<keyword evidence="3" id="KW-1133">Transmembrane helix</keyword>
<dbReference type="OrthoDB" id="410267at2759"/>
<gene>
    <name evidence="5" type="ORF">BO78DRAFT_421472</name>
</gene>
<dbReference type="VEuPathDB" id="FungiDB:BO78DRAFT_421472"/>
<organism evidence="5 6">
    <name type="scientific">Aspergillus sclerotiicarbonarius (strain CBS 121057 / IBT 28362)</name>
    <dbReference type="NCBI Taxonomy" id="1448318"/>
    <lineage>
        <taxon>Eukaryota</taxon>
        <taxon>Fungi</taxon>
        <taxon>Dikarya</taxon>
        <taxon>Ascomycota</taxon>
        <taxon>Pezizomycotina</taxon>
        <taxon>Eurotiomycetes</taxon>
        <taxon>Eurotiomycetidae</taxon>
        <taxon>Eurotiales</taxon>
        <taxon>Aspergillaceae</taxon>
        <taxon>Aspergillus</taxon>
        <taxon>Aspergillus subgen. Circumdati</taxon>
    </lineage>
</organism>
<evidence type="ECO:0000256" key="1">
    <source>
        <dbReference type="ARBA" id="ARBA00004141"/>
    </source>
</evidence>
<dbReference type="PROSITE" id="PS50850">
    <property type="entry name" value="MFS"/>
    <property type="match status" value="1"/>
</dbReference>
<evidence type="ECO:0000256" key="3">
    <source>
        <dbReference type="SAM" id="Phobius"/>
    </source>
</evidence>
<keyword evidence="3" id="KW-0812">Transmembrane</keyword>
<dbReference type="SUPFAM" id="SSF103473">
    <property type="entry name" value="MFS general substrate transporter"/>
    <property type="match status" value="1"/>
</dbReference>
<dbReference type="InterPro" id="IPR050327">
    <property type="entry name" value="Proton-linked_MCT"/>
</dbReference>
<feature type="transmembrane region" description="Helical" evidence="3">
    <location>
        <begin position="223"/>
        <end position="245"/>
    </location>
</feature>
<feature type="domain" description="Major facilitator superfamily (MFS) profile" evidence="4">
    <location>
        <begin position="20"/>
        <end position="403"/>
    </location>
</feature>
<evidence type="ECO:0000313" key="5">
    <source>
        <dbReference type="EMBL" id="PYI03563.1"/>
    </source>
</evidence>
<feature type="transmembrane region" description="Helical" evidence="3">
    <location>
        <begin position="311"/>
        <end position="331"/>
    </location>
</feature>
<comment type="subcellular location">
    <subcellularLocation>
        <location evidence="1">Membrane</location>
        <topology evidence="1">Multi-pass membrane protein</topology>
    </subcellularLocation>
</comment>
<dbReference type="EMBL" id="KZ826379">
    <property type="protein sequence ID" value="PYI03563.1"/>
    <property type="molecule type" value="Genomic_DNA"/>
</dbReference>
<dbReference type="Gene3D" id="1.20.1250.20">
    <property type="entry name" value="MFS general substrate transporter like domains"/>
    <property type="match status" value="1"/>
</dbReference>
<dbReference type="PANTHER" id="PTHR11360">
    <property type="entry name" value="MONOCARBOXYLATE TRANSPORTER"/>
    <property type="match status" value="1"/>
</dbReference>
<dbReference type="GO" id="GO:0016020">
    <property type="term" value="C:membrane"/>
    <property type="evidence" value="ECO:0007669"/>
    <property type="project" value="UniProtKB-SubCell"/>
</dbReference>
<proteinExistence type="inferred from homology"/>
<keyword evidence="3" id="KW-0472">Membrane</keyword>
<protein>
    <submittedName>
        <fullName evidence="5">MFS general substrate transporter</fullName>
    </submittedName>
</protein>
<feature type="transmembrane region" description="Helical" evidence="3">
    <location>
        <begin position="257"/>
        <end position="274"/>
    </location>
</feature>
<dbReference type="InterPro" id="IPR020846">
    <property type="entry name" value="MFS_dom"/>
</dbReference>
<accession>A0A319FBP3</accession>
<dbReference type="Pfam" id="PF07690">
    <property type="entry name" value="MFS_1"/>
    <property type="match status" value="1"/>
</dbReference>
<dbReference type="AlphaFoldDB" id="A0A319FBP3"/>
<evidence type="ECO:0000313" key="6">
    <source>
        <dbReference type="Proteomes" id="UP000248423"/>
    </source>
</evidence>